<organism evidence="1">
    <name type="scientific">uncultured marine thaumarchaeote KM3_95_D02</name>
    <dbReference type="NCBI Taxonomy" id="1456347"/>
    <lineage>
        <taxon>Archaea</taxon>
        <taxon>Nitrososphaerota</taxon>
        <taxon>environmental samples</taxon>
    </lineage>
</organism>
<evidence type="ECO:0000313" key="1">
    <source>
        <dbReference type="EMBL" id="AIF20879.1"/>
    </source>
</evidence>
<reference evidence="1" key="1">
    <citation type="journal article" date="2014" name="Genome Biol. Evol.">
        <title>Pangenome evidence for extensive interdomain horizontal transfer affecting lineage core and shell genes in uncultured planktonic thaumarchaeota and euryarchaeota.</title>
        <authorList>
            <person name="Deschamps P."/>
            <person name="Zivanovic Y."/>
            <person name="Moreira D."/>
            <person name="Rodriguez-Valera F."/>
            <person name="Lopez-Garcia P."/>
        </authorList>
    </citation>
    <scope>NUCLEOTIDE SEQUENCE</scope>
</reference>
<accession>A0A075HZ09</accession>
<dbReference type="AlphaFoldDB" id="A0A075HZ09"/>
<name>A0A075HZ09_9ARCH</name>
<sequence length="36" mass="4075">MAKAYLIVRIKGQADVPYWANTTLNLLNLEKNIVLS</sequence>
<dbReference type="EMBL" id="KF901177">
    <property type="protein sequence ID" value="AIF20879.1"/>
    <property type="molecule type" value="Genomic_DNA"/>
</dbReference>
<protein>
    <submittedName>
        <fullName evidence="1">Uncharacterized protein</fullName>
    </submittedName>
</protein>
<proteinExistence type="predicted"/>